<feature type="compositionally biased region" description="Low complexity" evidence="4">
    <location>
        <begin position="633"/>
        <end position="642"/>
    </location>
</feature>
<dbReference type="EMBL" id="JXLN01013891">
    <property type="protein sequence ID" value="KPM09667.1"/>
    <property type="molecule type" value="Genomic_DNA"/>
</dbReference>
<dbReference type="Gene3D" id="1.25.40.10">
    <property type="entry name" value="Tetratricopeptide repeat domain"/>
    <property type="match status" value="1"/>
</dbReference>
<dbReference type="InterPro" id="IPR023578">
    <property type="entry name" value="Ras_GEF_dom_sf"/>
</dbReference>
<proteinExistence type="inferred from homology"/>
<dbReference type="SUPFAM" id="SSF48452">
    <property type="entry name" value="TPR-like"/>
    <property type="match status" value="1"/>
</dbReference>
<dbReference type="InterPro" id="IPR011990">
    <property type="entry name" value="TPR-like_helical_dom_sf"/>
</dbReference>
<dbReference type="Pfam" id="PF00617">
    <property type="entry name" value="RasGEF"/>
    <property type="match status" value="1"/>
</dbReference>
<dbReference type="Proteomes" id="UP000616769">
    <property type="component" value="Unassembled WGS sequence"/>
</dbReference>
<dbReference type="OrthoDB" id="10254377at2759"/>
<evidence type="ECO:0000313" key="6">
    <source>
        <dbReference type="Proteomes" id="UP000616769"/>
    </source>
</evidence>
<protein>
    <submittedName>
        <fullName evidence="5">Bardet-Biedl syndrome 4-like protein</fullName>
    </submittedName>
</protein>
<evidence type="ECO:0000313" key="5">
    <source>
        <dbReference type="EMBL" id="KPM09667.1"/>
    </source>
</evidence>
<dbReference type="SMART" id="SM00028">
    <property type="entry name" value="TPR"/>
    <property type="match status" value="3"/>
</dbReference>
<dbReference type="GO" id="GO:0060271">
    <property type="term" value="P:cilium assembly"/>
    <property type="evidence" value="ECO:0007669"/>
    <property type="project" value="TreeGrafter"/>
</dbReference>
<dbReference type="VEuPathDB" id="VectorBase:SSCA009573"/>
<dbReference type="SUPFAM" id="SSF48366">
    <property type="entry name" value="Ras GEF"/>
    <property type="match status" value="1"/>
</dbReference>
<name>A0A132AFF8_SARSC</name>
<dbReference type="InterPro" id="IPR036964">
    <property type="entry name" value="RASGEF_cat_dom_sf"/>
</dbReference>
<gene>
    <name evidence="5" type="ORF">QR98_0082080</name>
</gene>
<evidence type="ECO:0000256" key="1">
    <source>
        <dbReference type="ARBA" id="ARBA00022737"/>
    </source>
</evidence>
<dbReference type="SMART" id="SM00147">
    <property type="entry name" value="RasGEF"/>
    <property type="match status" value="1"/>
</dbReference>
<evidence type="ECO:0000256" key="2">
    <source>
        <dbReference type="ARBA" id="ARBA00022803"/>
    </source>
</evidence>
<evidence type="ECO:0000256" key="3">
    <source>
        <dbReference type="ARBA" id="ARBA00023778"/>
    </source>
</evidence>
<dbReference type="AlphaFoldDB" id="A0A132AFF8"/>
<sequence>MKEETKIISPNGTMVRKFPKEIHPFERYNWLYHMHFVQNDFDGCLEQMNRLAIESEYSIYLRGLIKLRQGDAKSALQEFNQLKTNNNSTYIKTIARCLLILGKHQNVCDLIKEIGLKVSTNDWELWTLYGHALLFLGSNLQAKEAFQNALQNTYQIEPFIALAKCQMTEMDYKSAIFVLRRATEISPNDLNLATKLGVLLYTTGILNKGIEKIYEADSQTDMPDLALTIAMGTILQEVKQDVDGAFQRYRQSEIFECPILWNNLGICFASKNKFVATITCLKRALFLNPLDWRINYNLGLINLKLKQYASSFQFFKNSVAFCTIPNPNLLTRSISTPNALFAIRSTSTEVSLDSTRKLIELYLFFILKNGPTSNRGFKQNSPVSLHRLVNKLTAENLAKQITLIDWVIFSKINRNELKPGQWTGPMKHVLSPNVVLFTRRFNIITFWVIDEILALETPKQRSELMSFLIKLTNYLIELRNLHSSYAIKSALTSAPIHRLEKSWNCLSKKDRQNFMHILKMIFVWLIIGSKSSNQSLLLLRNVNSQHMASLKFLMVFSSSFRTSLRLEPDLNNESKNRKMICFSSHYDIRSLQQSTQQQHSSISKSHNQSSLELNKLDVKDNENVFNHSFNIGSRSSTRSSSSDTGFKPGHRKTYSLGTSQFYSSSNPGTPISSRTAITKVMPSSSAATTPTASSTNHHCLENRINLIDDSLIIEENHHSPSHLHQQQYSNNSSLKRDKKPALEMFRKISSGIFNSNGIHTVPDDYNLLNDLKKYDSIRKMNHFNDSTTLISDDTIIHQGSCERKTILKEKKKPSVNFFDPYEKIALYCIVFDSSLFGPPIKYV</sequence>
<comment type="caution">
    <text evidence="5">The sequence shown here is derived from an EMBL/GenBank/DDBJ whole genome shotgun (WGS) entry which is preliminary data.</text>
</comment>
<dbReference type="PANTHER" id="PTHR44186">
    <property type="match status" value="1"/>
</dbReference>
<evidence type="ECO:0000256" key="4">
    <source>
        <dbReference type="SAM" id="MobiDB-lite"/>
    </source>
</evidence>
<organism evidence="5 6">
    <name type="scientific">Sarcoptes scabiei</name>
    <name type="common">Itch mite</name>
    <name type="synonym">Acarus scabiei</name>
    <dbReference type="NCBI Taxonomy" id="52283"/>
    <lineage>
        <taxon>Eukaryota</taxon>
        <taxon>Metazoa</taxon>
        <taxon>Ecdysozoa</taxon>
        <taxon>Arthropoda</taxon>
        <taxon>Chelicerata</taxon>
        <taxon>Arachnida</taxon>
        <taxon>Acari</taxon>
        <taxon>Acariformes</taxon>
        <taxon>Sarcoptiformes</taxon>
        <taxon>Astigmata</taxon>
        <taxon>Psoroptidia</taxon>
        <taxon>Sarcoptoidea</taxon>
        <taxon>Sarcoptidae</taxon>
        <taxon>Sarcoptinae</taxon>
        <taxon>Sarcoptes</taxon>
    </lineage>
</organism>
<dbReference type="PANTHER" id="PTHR44186:SF1">
    <property type="entry name" value="BARDET-BIEDL SYNDROME 4 PROTEIN"/>
    <property type="match status" value="1"/>
</dbReference>
<dbReference type="Gene3D" id="1.10.840.10">
    <property type="entry name" value="Ras guanine-nucleotide exchange factors catalytic domain"/>
    <property type="match status" value="1"/>
</dbReference>
<keyword evidence="2" id="KW-0802">TPR repeat</keyword>
<dbReference type="GO" id="GO:0061512">
    <property type="term" value="P:protein localization to cilium"/>
    <property type="evidence" value="ECO:0007669"/>
    <property type="project" value="TreeGrafter"/>
</dbReference>
<accession>A0A132AFF8</accession>
<dbReference type="InterPro" id="IPR019734">
    <property type="entry name" value="TPR_rpt"/>
</dbReference>
<dbReference type="GO" id="GO:0036064">
    <property type="term" value="C:ciliary basal body"/>
    <property type="evidence" value="ECO:0007669"/>
    <property type="project" value="TreeGrafter"/>
</dbReference>
<feature type="region of interest" description="Disordered" evidence="4">
    <location>
        <begin position="628"/>
        <end position="650"/>
    </location>
</feature>
<dbReference type="PROSITE" id="PS50009">
    <property type="entry name" value="RASGEF_CAT"/>
    <property type="match status" value="1"/>
</dbReference>
<keyword evidence="1" id="KW-0677">Repeat</keyword>
<dbReference type="GO" id="GO:0007264">
    <property type="term" value="P:small GTPase-mediated signal transduction"/>
    <property type="evidence" value="ECO:0007669"/>
    <property type="project" value="InterPro"/>
</dbReference>
<reference evidence="5 6" key="1">
    <citation type="journal article" date="2015" name="Parasit. Vectors">
        <title>Draft genome of the scabies mite.</title>
        <authorList>
            <person name="Rider S.D.Jr."/>
            <person name="Morgan M.S."/>
            <person name="Arlian L.G."/>
        </authorList>
    </citation>
    <scope>NUCLEOTIDE SEQUENCE [LARGE SCALE GENOMIC DNA]</scope>
    <source>
        <strain evidence="5">Arlian Lab</strain>
    </source>
</reference>
<comment type="similarity">
    <text evidence="3">Belongs to the BBS4 family.</text>
</comment>
<dbReference type="GO" id="GO:0005085">
    <property type="term" value="F:guanyl-nucleotide exchange factor activity"/>
    <property type="evidence" value="ECO:0007669"/>
    <property type="project" value="InterPro"/>
</dbReference>
<dbReference type="InterPro" id="IPR001895">
    <property type="entry name" value="RASGEF_cat_dom"/>
</dbReference>